<protein>
    <submittedName>
        <fullName evidence="3">Folate-binding protein</fullName>
    </submittedName>
</protein>
<dbReference type="PANTHER" id="PTHR22602">
    <property type="entry name" value="TRANSFERASE CAF17, MITOCHONDRIAL-RELATED"/>
    <property type="match status" value="1"/>
</dbReference>
<evidence type="ECO:0000259" key="2">
    <source>
        <dbReference type="Pfam" id="PF01571"/>
    </source>
</evidence>
<reference evidence="3 4" key="1">
    <citation type="journal article" date="2018" name="Environ. Microbiol.">
        <title>Genomes of ubiquitous marine and hypersaline Hydrogenovibrio, Thiomicrorhabdus and Thiomicrospira spp. encode a diversity of mechanisms to sustain chemolithoautotrophy in heterogeneous environments.</title>
        <authorList>
            <person name="Scott K.M."/>
            <person name="Williams J."/>
            <person name="Porter C.M.B."/>
            <person name="Russel S."/>
            <person name="Harmer T.L."/>
            <person name="Paul J.H."/>
            <person name="Antonen K.M."/>
            <person name="Bridges M.K."/>
            <person name="Camper G.J."/>
            <person name="Campla C.K."/>
            <person name="Casella L.G."/>
            <person name="Chase E."/>
            <person name="Conrad J.W."/>
            <person name="Cruz M.C."/>
            <person name="Dunlap D.S."/>
            <person name="Duran L."/>
            <person name="Fahsbender E.M."/>
            <person name="Goldsmith D.B."/>
            <person name="Keeley R.F."/>
            <person name="Kondoff M.R."/>
            <person name="Kussy B.I."/>
            <person name="Lane M.K."/>
            <person name="Lawler S."/>
            <person name="Leigh B.A."/>
            <person name="Lewis C."/>
            <person name="Lostal L.M."/>
            <person name="Marking D."/>
            <person name="Mancera P.A."/>
            <person name="McClenthan E.C."/>
            <person name="McIntyre E.A."/>
            <person name="Mine J.A."/>
            <person name="Modi S."/>
            <person name="Moore B.D."/>
            <person name="Morgan W.A."/>
            <person name="Nelson K.M."/>
            <person name="Nguyen K.N."/>
            <person name="Ogburn N."/>
            <person name="Parrino D.G."/>
            <person name="Pedapudi A.D."/>
            <person name="Pelham R.P."/>
            <person name="Preece A.M."/>
            <person name="Rampersad E.A."/>
            <person name="Richardson J.C."/>
            <person name="Rodgers C.M."/>
            <person name="Schaffer B.L."/>
            <person name="Sheridan N.E."/>
            <person name="Solone M.R."/>
            <person name="Staley Z.R."/>
            <person name="Tabuchi M."/>
            <person name="Waide R.J."/>
            <person name="Wanjugi P.W."/>
            <person name="Young S."/>
            <person name="Clum A."/>
            <person name="Daum C."/>
            <person name="Huntemann M."/>
            <person name="Ivanova N."/>
            <person name="Kyrpides N."/>
            <person name="Mikhailova N."/>
            <person name="Palaniappan K."/>
            <person name="Pillay M."/>
            <person name="Reddy T.B.K."/>
            <person name="Shapiro N."/>
            <person name="Stamatis D."/>
            <person name="Varghese N."/>
            <person name="Woyke T."/>
            <person name="Boden R."/>
            <person name="Freyermuth S.K."/>
            <person name="Kerfeld C.A."/>
        </authorList>
    </citation>
    <scope>NUCLEOTIDE SEQUENCE [LARGE SCALE GENOMIC DNA]</scope>
    <source>
        <strain evidence="3 4">JR-2</strain>
    </source>
</reference>
<proteinExistence type="predicted"/>
<dbReference type="PANTHER" id="PTHR22602:SF0">
    <property type="entry name" value="TRANSFERASE CAF17, MITOCHONDRIAL-RELATED"/>
    <property type="match status" value="1"/>
</dbReference>
<dbReference type="Pfam" id="PF01571">
    <property type="entry name" value="GCV_T"/>
    <property type="match status" value="1"/>
</dbReference>
<keyword evidence="4" id="KW-1185">Reference proteome</keyword>
<dbReference type="InterPro" id="IPR027266">
    <property type="entry name" value="TrmE/GcvT-like"/>
</dbReference>
<evidence type="ECO:0000313" key="4">
    <source>
        <dbReference type="Proteomes" id="UP000285478"/>
    </source>
</evidence>
<dbReference type="GO" id="GO:0016226">
    <property type="term" value="P:iron-sulfur cluster assembly"/>
    <property type="evidence" value="ECO:0007669"/>
    <property type="project" value="TreeGrafter"/>
</dbReference>
<dbReference type="Proteomes" id="UP000285478">
    <property type="component" value="Chromosome"/>
</dbReference>
<organism evidence="3 4">
    <name type="scientific">Hydrogenovibrio thermophilus</name>
    <dbReference type="NCBI Taxonomy" id="265883"/>
    <lineage>
        <taxon>Bacteria</taxon>
        <taxon>Pseudomonadati</taxon>
        <taxon>Pseudomonadota</taxon>
        <taxon>Gammaproteobacteria</taxon>
        <taxon>Thiotrichales</taxon>
        <taxon>Piscirickettsiaceae</taxon>
        <taxon>Hydrogenovibrio</taxon>
    </lineage>
</organism>
<evidence type="ECO:0000256" key="1">
    <source>
        <dbReference type="ARBA" id="ARBA00022946"/>
    </source>
</evidence>
<accession>A0A410H1Y9</accession>
<dbReference type="AlphaFoldDB" id="A0A410H1Y9"/>
<gene>
    <name evidence="3" type="ORF">EPV75_04105</name>
</gene>
<name>A0A410H1Y9_9GAMM</name>
<feature type="domain" description="GCVT N-terminal" evidence="2">
    <location>
        <begin position="32"/>
        <end position="142"/>
    </location>
</feature>
<evidence type="ECO:0000313" key="3">
    <source>
        <dbReference type="EMBL" id="QAB14914.1"/>
    </source>
</evidence>
<dbReference type="EMBL" id="CP035033">
    <property type="protein sequence ID" value="QAB14914.1"/>
    <property type="molecule type" value="Genomic_DNA"/>
</dbReference>
<dbReference type="KEGG" id="htr:EPV75_04105"/>
<dbReference type="InterPro" id="IPR017703">
    <property type="entry name" value="YgfZ/GCV_T_CS"/>
</dbReference>
<dbReference type="RefSeq" id="WP_128384555.1">
    <property type="nucleotide sequence ID" value="NZ_CP035033.1"/>
</dbReference>
<dbReference type="InterPro" id="IPR045179">
    <property type="entry name" value="YgfZ/GcvT"/>
</dbReference>
<sequence>MMNADWKDFLSAKGAQWNDAGEVTTFGLPEIERYMVKNGPVFTSLAHQAIIKVSGEEAFDFLQGQFTNDLSDVTDEHAQLSAYCDPQGKVLAVLMVFKHQDAFYLNFDGSLKDTILKRLTMFKLRSKVELEDVSDEMIHIGYGGDFGDLDIQRLLTTKIKELYEVKTLDMDGVRDVIAVKRPGPYHCYSFFGPLASMKTVWEQLKSNGEATNNIDWKLLQIVSGQPSVDAVTGNEFIAQFLNLDKLDAINFKKGCFPGQEVIARMHYRGKATKRMLRLHLGDADAPAPGQEFVLTDDADKKYKFTCILSAPDVFEGSVCLAVTTLKPLEAVNGHLKSESGAPANVEPLPYDLTEE</sequence>
<dbReference type="Gene3D" id="3.30.1360.120">
    <property type="entry name" value="Probable tRNA modification gtpase trme, domain 1"/>
    <property type="match status" value="1"/>
</dbReference>
<dbReference type="InterPro" id="IPR006222">
    <property type="entry name" value="GCVT_N"/>
</dbReference>
<keyword evidence="1" id="KW-0809">Transit peptide</keyword>
<dbReference type="NCBIfam" id="TIGR03317">
    <property type="entry name" value="ygfZ_signature"/>
    <property type="match status" value="1"/>
</dbReference>
<dbReference type="SUPFAM" id="SSF103025">
    <property type="entry name" value="Folate-binding domain"/>
    <property type="match status" value="1"/>
</dbReference>